<evidence type="ECO:0000256" key="1">
    <source>
        <dbReference type="SAM" id="Phobius"/>
    </source>
</evidence>
<proteinExistence type="predicted"/>
<dbReference type="NCBIfam" id="TIGR02532">
    <property type="entry name" value="IV_pilin_GFxxxE"/>
    <property type="match status" value="1"/>
</dbReference>
<feature type="transmembrane region" description="Helical" evidence="1">
    <location>
        <begin position="6"/>
        <end position="30"/>
    </location>
</feature>
<reference evidence="2 3" key="1">
    <citation type="submission" date="2014-06" db="EMBL/GenBank/DDBJ databases">
        <title>The draft genome sequence of Idiomarina salinarum ISL-52.</title>
        <authorList>
            <person name="Du J."/>
            <person name="Shao Z."/>
        </authorList>
    </citation>
    <scope>NUCLEOTIDE SEQUENCE [LARGE SCALE GENOMIC DNA]</scope>
    <source>
        <strain evidence="2 3">ISL-52</strain>
    </source>
</reference>
<keyword evidence="1" id="KW-1133">Transmembrane helix</keyword>
<keyword evidence="3" id="KW-1185">Reference proteome</keyword>
<dbReference type="Pfam" id="PF07963">
    <property type="entry name" value="N_methyl"/>
    <property type="match status" value="1"/>
</dbReference>
<dbReference type="eggNOG" id="COG4967">
    <property type="taxonomic scope" value="Bacteria"/>
</dbReference>
<keyword evidence="1" id="KW-0472">Membrane</keyword>
<organism evidence="2 3">
    <name type="scientific">Pseudidiomarina salinarum</name>
    <dbReference type="NCBI Taxonomy" id="435908"/>
    <lineage>
        <taxon>Bacteria</taxon>
        <taxon>Pseudomonadati</taxon>
        <taxon>Pseudomonadota</taxon>
        <taxon>Gammaproteobacteria</taxon>
        <taxon>Alteromonadales</taxon>
        <taxon>Idiomarinaceae</taxon>
        <taxon>Pseudidiomarina</taxon>
    </lineage>
</organism>
<dbReference type="Proteomes" id="UP000054363">
    <property type="component" value="Unassembled WGS sequence"/>
</dbReference>
<comment type="caution">
    <text evidence="2">The sequence shown here is derived from an EMBL/GenBank/DDBJ whole genome shotgun (WGS) entry which is preliminary data.</text>
</comment>
<protein>
    <recommendedName>
        <fullName evidence="4">Agglutinin biogenesis protein MshD</fullName>
    </recommendedName>
</protein>
<dbReference type="PROSITE" id="PS00409">
    <property type="entry name" value="PROKAR_NTER_METHYL"/>
    <property type="match status" value="1"/>
</dbReference>
<evidence type="ECO:0008006" key="4">
    <source>
        <dbReference type="Google" id="ProtNLM"/>
    </source>
</evidence>
<name>A0A094IU24_9GAMM</name>
<evidence type="ECO:0000313" key="3">
    <source>
        <dbReference type="Proteomes" id="UP000054363"/>
    </source>
</evidence>
<evidence type="ECO:0000313" key="2">
    <source>
        <dbReference type="EMBL" id="KFZ31180.1"/>
    </source>
</evidence>
<sequence>MPTRGFTLIEIVIGIVVLAIALVGLSATLFPQAQRSVDPIYQVRATELGQSLLTEIVSLSFDQRNNQAGGDNRCSDSPPRVCTDPANLGPEGGESREDYNDVDDFNGFSTSGDLLTGATISELYRNFTVSVSVCYTTSVSGTCTNNITNYKKVETQVITPNDLIITFSAYRGNI</sequence>
<dbReference type="InterPro" id="IPR012902">
    <property type="entry name" value="N_methyl_site"/>
</dbReference>
<keyword evidence="1" id="KW-0812">Transmembrane</keyword>
<gene>
    <name evidence="2" type="ORF">IDSA_00120</name>
</gene>
<dbReference type="EMBL" id="JPER01000001">
    <property type="protein sequence ID" value="KFZ31180.1"/>
    <property type="molecule type" value="Genomic_DNA"/>
</dbReference>
<accession>A0A094IU24</accession>
<dbReference type="AlphaFoldDB" id="A0A094IU24"/>
<dbReference type="STRING" id="435908.IDSA_00120"/>